<sequence>MAPLPSGAQTRQPIAVIGAGHIGGTVGALWVKAGHPVMFASRNPAELKPLVEQLGPLARAGTVAQAIRYADVIFLAVPYKALPQIGADNKADLKDKVVLDACNAVAGRDGDMAQQALATGVGVATQGYLPGTHVVRAFNTLGYHVLEAEANRPAPRLAIPLAGDDANAVRIAQDLVRDAGFDPVLVGGLDTARRFQQRGDPGYGQQATATELKRKLGLAP</sequence>
<evidence type="ECO:0000259" key="2">
    <source>
        <dbReference type="Pfam" id="PF03807"/>
    </source>
</evidence>
<keyword evidence="1" id="KW-0560">Oxidoreductase</keyword>
<organism evidence="3 4">
    <name type="scientific">Achromobacter aloeverae</name>
    <dbReference type="NCBI Taxonomy" id="1750518"/>
    <lineage>
        <taxon>Bacteria</taxon>
        <taxon>Pseudomonadati</taxon>
        <taxon>Pseudomonadota</taxon>
        <taxon>Betaproteobacteria</taxon>
        <taxon>Burkholderiales</taxon>
        <taxon>Alcaligenaceae</taxon>
        <taxon>Achromobacter</taxon>
    </lineage>
</organism>
<gene>
    <name evidence="3" type="ORF">C7R54_05485</name>
</gene>
<feature type="domain" description="Pyrroline-5-carboxylate reductase catalytic N-terminal" evidence="2">
    <location>
        <begin position="14"/>
        <end position="103"/>
    </location>
</feature>
<evidence type="ECO:0000313" key="4">
    <source>
        <dbReference type="Proteomes" id="UP000290849"/>
    </source>
</evidence>
<accession>A0A4Q1HR33</accession>
<dbReference type="AlphaFoldDB" id="A0A4Q1HR33"/>
<evidence type="ECO:0000313" key="3">
    <source>
        <dbReference type="EMBL" id="RXN93518.1"/>
    </source>
</evidence>
<name>A0A4Q1HR33_9BURK</name>
<dbReference type="EMBL" id="PYAL01000001">
    <property type="protein sequence ID" value="RXN93518.1"/>
    <property type="molecule type" value="Genomic_DNA"/>
</dbReference>
<dbReference type="PANTHER" id="PTHR14239:SF10">
    <property type="entry name" value="REDUCTASE"/>
    <property type="match status" value="1"/>
</dbReference>
<evidence type="ECO:0000256" key="1">
    <source>
        <dbReference type="ARBA" id="ARBA00023002"/>
    </source>
</evidence>
<proteinExistence type="predicted"/>
<dbReference type="InterPro" id="IPR028939">
    <property type="entry name" value="P5C_Rdtase_cat_N"/>
</dbReference>
<comment type="caution">
    <text evidence="3">The sequence shown here is derived from an EMBL/GenBank/DDBJ whole genome shotgun (WGS) entry which is preliminary data.</text>
</comment>
<dbReference type="InterPro" id="IPR036291">
    <property type="entry name" value="NAD(P)-bd_dom_sf"/>
</dbReference>
<protein>
    <submittedName>
        <fullName evidence="3">NADP oxidoreductase</fullName>
    </submittedName>
</protein>
<dbReference type="SUPFAM" id="SSF51735">
    <property type="entry name" value="NAD(P)-binding Rossmann-fold domains"/>
    <property type="match status" value="1"/>
</dbReference>
<dbReference type="Proteomes" id="UP000290849">
    <property type="component" value="Unassembled WGS sequence"/>
</dbReference>
<reference evidence="3 4" key="1">
    <citation type="journal article" date="2017" name="Int. J. Syst. Evol. Microbiol.">
        <title>Achromobacter aloeverae sp. nov., isolated from the root of Aloe vera (L.) Burm.f.</title>
        <authorList>
            <person name="Kuncharoen N."/>
            <person name="Muramatsu Y."/>
            <person name="Shibata C."/>
            <person name="Kamakura Y."/>
            <person name="Nakagawa Y."/>
            <person name="Tanasupawat S."/>
        </authorList>
    </citation>
    <scope>NUCLEOTIDE SEQUENCE [LARGE SCALE GENOMIC DNA]</scope>
    <source>
        <strain evidence="3 4">AVA-1</strain>
    </source>
</reference>
<dbReference type="GO" id="GO:0016491">
    <property type="term" value="F:oxidoreductase activity"/>
    <property type="evidence" value="ECO:0007669"/>
    <property type="project" value="UniProtKB-KW"/>
</dbReference>
<dbReference type="Pfam" id="PF03807">
    <property type="entry name" value="F420_oxidored"/>
    <property type="match status" value="1"/>
</dbReference>
<dbReference type="Gene3D" id="3.40.50.720">
    <property type="entry name" value="NAD(P)-binding Rossmann-like Domain"/>
    <property type="match status" value="1"/>
</dbReference>
<keyword evidence="4" id="KW-1185">Reference proteome</keyword>
<dbReference type="InterPro" id="IPR051267">
    <property type="entry name" value="STEAP_metalloreductase"/>
</dbReference>
<dbReference type="PANTHER" id="PTHR14239">
    <property type="entry name" value="DUDULIN-RELATED"/>
    <property type="match status" value="1"/>
</dbReference>
<dbReference type="OrthoDB" id="5499754at2"/>